<dbReference type="OrthoDB" id="10021397at2759"/>
<dbReference type="AlphaFoldDB" id="A0A8E2JBF7"/>
<evidence type="ECO:0000313" key="9">
    <source>
        <dbReference type="Proteomes" id="UP000250266"/>
    </source>
</evidence>
<feature type="transmembrane region" description="Helical" evidence="6">
    <location>
        <begin position="151"/>
        <end position="171"/>
    </location>
</feature>
<dbReference type="InterPro" id="IPR020846">
    <property type="entry name" value="MFS_dom"/>
</dbReference>
<evidence type="ECO:0000256" key="4">
    <source>
        <dbReference type="ARBA" id="ARBA00023136"/>
    </source>
</evidence>
<evidence type="ECO:0000256" key="3">
    <source>
        <dbReference type="ARBA" id="ARBA00022989"/>
    </source>
</evidence>
<feature type="transmembrane region" description="Helical" evidence="6">
    <location>
        <begin position="390"/>
        <end position="409"/>
    </location>
</feature>
<dbReference type="Pfam" id="PF07690">
    <property type="entry name" value="MFS_1"/>
    <property type="match status" value="1"/>
</dbReference>
<evidence type="ECO:0000313" key="8">
    <source>
        <dbReference type="EMBL" id="OCK76293.1"/>
    </source>
</evidence>
<dbReference type="PANTHER" id="PTHR23501:SF198">
    <property type="entry name" value="AZOLE RESISTANCE PROTEIN 1-RELATED"/>
    <property type="match status" value="1"/>
</dbReference>
<feature type="compositionally biased region" description="Basic and acidic residues" evidence="5">
    <location>
        <begin position="18"/>
        <end position="41"/>
    </location>
</feature>
<evidence type="ECO:0000256" key="6">
    <source>
        <dbReference type="SAM" id="Phobius"/>
    </source>
</evidence>
<keyword evidence="2 6" id="KW-0812">Transmembrane</keyword>
<comment type="subcellular location">
    <subcellularLocation>
        <location evidence="1">Membrane</location>
        <topology evidence="1">Multi-pass membrane protein</topology>
    </subcellularLocation>
</comment>
<feature type="region of interest" description="Disordered" evidence="5">
    <location>
        <begin position="1"/>
        <end position="52"/>
    </location>
</feature>
<dbReference type="GO" id="GO:0022857">
    <property type="term" value="F:transmembrane transporter activity"/>
    <property type="evidence" value="ECO:0007669"/>
    <property type="project" value="InterPro"/>
</dbReference>
<feature type="transmembrane region" description="Helical" evidence="6">
    <location>
        <begin position="451"/>
        <end position="475"/>
    </location>
</feature>
<protein>
    <submittedName>
        <fullName evidence="8">MFS general substrate transporter</fullName>
    </submittedName>
</protein>
<feature type="transmembrane region" description="Helical" evidence="6">
    <location>
        <begin position="183"/>
        <end position="202"/>
    </location>
</feature>
<dbReference type="PROSITE" id="PS50850">
    <property type="entry name" value="MFS"/>
    <property type="match status" value="1"/>
</dbReference>
<feature type="transmembrane region" description="Helical" evidence="6">
    <location>
        <begin position="96"/>
        <end position="114"/>
    </location>
</feature>
<accession>A0A8E2JBF7</accession>
<dbReference type="PANTHER" id="PTHR23501">
    <property type="entry name" value="MAJOR FACILITATOR SUPERFAMILY"/>
    <property type="match status" value="1"/>
</dbReference>
<evidence type="ECO:0000259" key="7">
    <source>
        <dbReference type="PROSITE" id="PS50850"/>
    </source>
</evidence>
<dbReference type="GO" id="GO:0005886">
    <property type="term" value="C:plasma membrane"/>
    <property type="evidence" value="ECO:0007669"/>
    <property type="project" value="TreeGrafter"/>
</dbReference>
<feature type="transmembrane region" description="Helical" evidence="6">
    <location>
        <begin position="214"/>
        <end position="235"/>
    </location>
</feature>
<gene>
    <name evidence="8" type="ORF">K432DRAFT_306670</name>
</gene>
<proteinExistence type="predicted"/>
<dbReference type="InterPro" id="IPR036259">
    <property type="entry name" value="MFS_trans_sf"/>
</dbReference>
<dbReference type="SUPFAM" id="SSF103473">
    <property type="entry name" value="MFS general substrate transporter"/>
    <property type="match status" value="1"/>
</dbReference>
<keyword evidence="3 6" id="KW-1133">Transmembrane helix</keyword>
<feature type="transmembrane region" description="Helical" evidence="6">
    <location>
        <begin position="327"/>
        <end position="345"/>
    </location>
</feature>
<feature type="transmembrane region" description="Helical" evidence="6">
    <location>
        <begin position="126"/>
        <end position="145"/>
    </location>
</feature>
<keyword evidence="9" id="KW-1185">Reference proteome</keyword>
<evidence type="ECO:0000256" key="1">
    <source>
        <dbReference type="ARBA" id="ARBA00004141"/>
    </source>
</evidence>
<keyword evidence="4 6" id="KW-0472">Membrane</keyword>
<evidence type="ECO:0000256" key="5">
    <source>
        <dbReference type="SAM" id="MobiDB-lite"/>
    </source>
</evidence>
<feature type="transmembrane region" description="Helical" evidence="6">
    <location>
        <begin position="287"/>
        <end position="306"/>
    </location>
</feature>
<feature type="transmembrane region" description="Helical" evidence="6">
    <location>
        <begin position="365"/>
        <end position="383"/>
    </location>
</feature>
<feature type="transmembrane region" description="Helical" evidence="6">
    <location>
        <begin position="58"/>
        <end position="84"/>
    </location>
</feature>
<sequence length="550" mass="58488">MRPHTNAVEAVLPVQPVRKTEDENTTDKQDAASRQDLERHSPTPTPTPEPEYPSGTKFWLALTTLCLGIFLITLDSTIIATAIPYITDEFNSLKDVGWYGSIYLMALCVSQLPFGKLSARYSIRWVYSGAMFVFLVGSAICGAAPNSPALIAGRAIAGLGSSGLLITVYSLIPTLAPPETRALSLSLISMARSVAATAGPLVGGALTQGASWRWTFYINLPLGAVIYAVFIFSVTPPKRAGETFTSFSDLLQTLDLIGLAALIPCIVCLLLALKWGGINYPWSDGRIIALLVVSGVLGVAFIVIEFSQGEKAMLPSRIFTQRSISYASLYGFCTSGAIYVLTYYLPEWFQGVKGAGPLMSAVYTLPWLITSVITLIGGGVLISKLGHADVWMFVGSVFGSVGSGLFTTFTPDTSTGKWVGYQIVFAIGSSLFSVTPLVVAQNRLALKDIPIGSSMVAFAQVMGSSIFVSVAQALFVNNLTRGLQQLGIKGVDGSTVATSGLTSLTNGLSGDVREAVLRVINNALTNSWRLPIVLTCISLVGALGVEHRKA</sequence>
<organism evidence="8 9">
    <name type="scientific">Lepidopterella palustris CBS 459.81</name>
    <dbReference type="NCBI Taxonomy" id="1314670"/>
    <lineage>
        <taxon>Eukaryota</taxon>
        <taxon>Fungi</taxon>
        <taxon>Dikarya</taxon>
        <taxon>Ascomycota</taxon>
        <taxon>Pezizomycotina</taxon>
        <taxon>Dothideomycetes</taxon>
        <taxon>Pleosporomycetidae</taxon>
        <taxon>Mytilinidiales</taxon>
        <taxon>Argynnaceae</taxon>
        <taxon>Lepidopterella</taxon>
    </lineage>
</organism>
<dbReference type="Proteomes" id="UP000250266">
    <property type="component" value="Unassembled WGS sequence"/>
</dbReference>
<feature type="transmembrane region" description="Helical" evidence="6">
    <location>
        <begin position="528"/>
        <end position="545"/>
    </location>
</feature>
<name>A0A8E2JBF7_9PEZI</name>
<dbReference type="Gene3D" id="1.20.1250.20">
    <property type="entry name" value="MFS general substrate transporter like domains"/>
    <property type="match status" value="1"/>
</dbReference>
<dbReference type="EMBL" id="KV745224">
    <property type="protein sequence ID" value="OCK76293.1"/>
    <property type="molecule type" value="Genomic_DNA"/>
</dbReference>
<reference evidence="8 9" key="1">
    <citation type="journal article" date="2016" name="Nat. Commun.">
        <title>Ectomycorrhizal ecology is imprinted in the genome of the dominant symbiotic fungus Cenococcum geophilum.</title>
        <authorList>
            <consortium name="DOE Joint Genome Institute"/>
            <person name="Peter M."/>
            <person name="Kohler A."/>
            <person name="Ohm R.A."/>
            <person name="Kuo A."/>
            <person name="Krutzmann J."/>
            <person name="Morin E."/>
            <person name="Arend M."/>
            <person name="Barry K.W."/>
            <person name="Binder M."/>
            <person name="Choi C."/>
            <person name="Clum A."/>
            <person name="Copeland A."/>
            <person name="Grisel N."/>
            <person name="Haridas S."/>
            <person name="Kipfer T."/>
            <person name="LaButti K."/>
            <person name="Lindquist E."/>
            <person name="Lipzen A."/>
            <person name="Maire R."/>
            <person name="Meier B."/>
            <person name="Mihaltcheva S."/>
            <person name="Molinier V."/>
            <person name="Murat C."/>
            <person name="Poggeler S."/>
            <person name="Quandt C.A."/>
            <person name="Sperisen C."/>
            <person name="Tritt A."/>
            <person name="Tisserant E."/>
            <person name="Crous P.W."/>
            <person name="Henrissat B."/>
            <person name="Nehls U."/>
            <person name="Egli S."/>
            <person name="Spatafora J.W."/>
            <person name="Grigoriev I.V."/>
            <person name="Martin F.M."/>
        </authorList>
    </citation>
    <scope>NUCLEOTIDE SEQUENCE [LARGE SCALE GENOMIC DNA]</scope>
    <source>
        <strain evidence="8 9">CBS 459.81</strain>
    </source>
</reference>
<evidence type="ECO:0000256" key="2">
    <source>
        <dbReference type="ARBA" id="ARBA00022692"/>
    </source>
</evidence>
<feature type="transmembrane region" description="Helical" evidence="6">
    <location>
        <begin position="421"/>
        <end position="439"/>
    </location>
</feature>
<dbReference type="InterPro" id="IPR011701">
    <property type="entry name" value="MFS"/>
</dbReference>
<feature type="transmembrane region" description="Helical" evidence="6">
    <location>
        <begin position="256"/>
        <end position="275"/>
    </location>
</feature>
<dbReference type="CDD" id="cd17502">
    <property type="entry name" value="MFS_Azr1_MDR_like"/>
    <property type="match status" value="1"/>
</dbReference>
<feature type="domain" description="Major facilitator superfamily (MFS) profile" evidence="7">
    <location>
        <begin position="61"/>
        <end position="550"/>
    </location>
</feature>